<dbReference type="RefSeq" id="WP_261854445.1">
    <property type="nucleotide sequence ID" value="NZ_BQXY01000013.1"/>
</dbReference>
<dbReference type="InterPro" id="IPR008972">
    <property type="entry name" value="Cupredoxin"/>
</dbReference>
<gene>
    <name evidence="8" type="primary">mco_2</name>
    <name evidence="8" type="ORF">CFOLD11_44140</name>
</gene>
<comment type="similarity">
    <text evidence="1">Belongs to the multicopper oxidase family.</text>
</comment>
<evidence type="ECO:0000313" key="8">
    <source>
        <dbReference type="EMBL" id="GKU27587.1"/>
    </source>
</evidence>
<evidence type="ECO:0000259" key="6">
    <source>
        <dbReference type="Pfam" id="PF07731"/>
    </source>
</evidence>
<dbReference type="PROSITE" id="PS00080">
    <property type="entry name" value="MULTICOPPER_OXIDASE2"/>
    <property type="match status" value="1"/>
</dbReference>
<dbReference type="CDD" id="cd13890">
    <property type="entry name" value="CuRO_3_CueO_FtsP"/>
    <property type="match status" value="1"/>
</dbReference>
<evidence type="ECO:0000256" key="3">
    <source>
        <dbReference type="ARBA" id="ARBA00023002"/>
    </source>
</evidence>
<accession>A0A9W6DD48</accession>
<dbReference type="PANTHER" id="PTHR48267:SF1">
    <property type="entry name" value="BILIRUBIN OXIDASE"/>
    <property type="match status" value="1"/>
</dbReference>
<evidence type="ECO:0000256" key="1">
    <source>
        <dbReference type="ARBA" id="ARBA00010609"/>
    </source>
</evidence>
<dbReference type="Pfam" id="PF07732">
    <property type="entry name" value="Cu-oxidase_3"/>
    <property type="match status" value="1"/>
</dbReference>
<dbReference type="CDD" id="cd13867">
    <property type="entry name" value="CuRO_2_CueO_FtsP"/>
    <property type="match status" value="1"/>
</dbReference>
<sequence length="480" mass="53068">MSKSKNISTICAVVAGIAAVGIILFINPINKGTGMNMSNTNNISKDAIINSSLPIPALLEDKNPDPKVDDFTLEPQQGEVSFIKGTETKTTGYNGNFLGPVIRVNKGDEVNIHVNNKLSEPTTVHWHGLELNGENDGGPDQAIQAGATWNPSFVINQQAATLWYHPHFSGTTATQVYSGLAGLFYVDDEISKNLNIPKEYGVNDIPLVIQDRSFNKDGSFKYDTNMMDGATGDTILVNGAIKPYLDVKRVKMRFRIVNGANASNFNLKLDNGSAFYQIASDGGFLESPISQKSILLAPGERAEIIIDFSKYDKGTKVSLMSDKTEILNFNVKEDGNDTTEIPGVLTKINKIEKSQATKVRNFDLQGMGNMVSINGQKFDMNRIDETVKQGDIEIWNITSENSMMHNMGHPFHIHGVQFQILSRDGKEPATEEKGWKDTVYIEPNEKVSIIVRFNNKGTFMYHCHILEHEEAGMMGQIKVE</sequence>
<dbReference type="CDD" id="cd04232">
    <property type="entry name" value="CuRO_1_CueO_FtsP"/>
    <property type="match status" value="1"/>
</dbReference>
<comment type="caution">
    <text evidence="8">The sequence shown here is derived from an EMBL/GenBank/DDBJ whole genome shotgun (WGS) entry which is preliminary data.</text>
</comment>
<dbReference type="InterPro" id="IPR011707">
    <property type="entry name" value="Cu-oxidase-like_N"/>
</dbReference>
<evidence type="ECO:0000313" key="9">
    <source>
        <dbReference type="Proteomes" id="UP001057868"/>
    </source>
</evidence>
<organism evidence="8 9">
    <name type="scientific">Clostridium folliculivorans</name>
    <dbReference type="NCBI Taxonomy" id="2886038"/>
    <lineage>
        <taxon>Bacteria</taxon>
        <taxon>Bacillati</taxon>
        <taxon>Bacillota</taxon>
        <taxon>Clostridia</taxon>
        <taxon>Eubacteriales</taxon>
        <taxon>Clostridiaceae</taxon>
        <taxon>Clostridium</taxon>
    </lineage>
</organism>
<evidence type="ECO:0000259" key="5">
    <source>
        <dbReference type="Pfam" id="PF00394"/>
    </source>
</evidence>
<dbReference type="AlphaFoldDB" id="A0A9W6DD48"/>
<keyword evidence="4" id="KW-0812">Transmembrane</keyword>
<evidence type="ECO:0000256" key="4">
    <source>
        <dbReference type="SAM" id="Phobius"/>
    </source>
</evidence>
<reference evidence="8" key="1">
    <citation type="journal article" date="2023" name="Int. J. Syst. Evol. Microbiol.">
        <title>&lt;i&gt;Clostridium folliculivorans&lt;/i&gt; sp. nov., isolated from soil samples of an organic paddy in Japan.</title>
        <authorList>
            <person name="Tazawa J."/>
            <person name="Kobayashi H."/>
            <person name="Tanizawa Y."/>
            <person name="Uchino A."/>
            <person name="Tanaka F."/>
            <person name="Urashima Y."/>
            <person name="Miura S."/>
            <person name="Sakamoto M."/>
            <person name="Ohkuma M."/>
            <person name="Tohno M."/>
        </authorList>
    </citation>
    <scope>NUCLEOTIDE SEQUENCE</scope>
    <source>
        <strain evidence="8">D1-1</strain>
    </source>
</reference>
<dbReference type="InterPro" id="IPR001117">
    <property type="entry name" value="Cu-oxidase_2nd"/>
</dbReference>
<feature type="domain" description="Plastocyanin-like" evidence="7">
    <location>
        <begin position="76"/>
        <end position="189"/>
    </location>
</feature>
<dbReference type="Pfam" id="PF07731">
    <property type="entry name" value="Cu-oxidase_2"/>
    <property type="match status" value="1"/>
</dbReference>
<keyword evidence="4" id="KW-0472">Membrane</keyword>
<dbReference type="GO" id="GO:0016491">
    <property type="term" value="F:oxidoreductase activity"/>
    <property type="evidence" value="ECO:0007669"/>
    <property type="project" value="UniProtKB-KW"/>
</dbReference>
<name>A0A9W6DD48_9CLOT</name>
<dbReference type="InterPro" id="IPR045087">
    <property type="entry name" value="Cu-oxidase_fam"/>
</dbReference>
<dbReference type="Proteomes" id="UP001057868">
    <property type="component" value="Unassembled WGS sequence"/>
</dbReference>
<keyword evidence="4" id="KW-1133">Transmembrane helix</keyword>
<dbReference type="InterPro" id="IPR002355">
    <property type="entry name" value="Cu_oxidase_Cu_BS"/>
</dbReference>
<dbReference type="PANTHER" id="PTHR48267">
    <property type="entry name" value="CUPREDOXIN SUPERFAMILY PROTEIN"/>
    <property type="match status" value="1"/>
</dbReference>
<evidence type="ECO:0000259" key="7">
    <source>
        <dbReference type="Pfam" id="PF07732"/>
    </source>
</evidence>
<proteinExistence type="inferred from homology"/>
<keyword evidence="9" id="KW-1185">Reference proteome</keyword>
<feature type="domain" description="Plastocyanin-like" evidence="5">
    <location>
        <begin position="230"/>
        <end position="310"/>
    </location>
</feature>
<dbReference type="SUPFAM" id="SSF49503">
    <property type="entry name" value="Cupredoxins"/>
    <property type="match status" value="3"/>
</dbReference>
<feature type="transmembrane region" description="Helical" evidence="4">
    <location>
        <begin position="7"/>
        <end position="26"/>
    </location>
</feature>
<evidence type="ECO:0000256" key="2">
    <source>
        <dbReference type="ARBA" id="ARBA00022723"/>
    </source>
</evidence>
<keyword evidence="2" id="KW-0479">Metal-binding</keyword>
<keyword evidence="3" id="KW-0560">Oxidoreductase</keyword>
<protein>
    <submittedName>
        <fullName evidence="8">Multicopper oxidase mco</fullName>
    </submittedName>
</protein>
<dbReference type="EMBL" id="BQXY01000013">
    <property type="protein sequence ID" value="GKU27587.1"/>
    <property type="molecule type" value="Genomic_DNA"/>
</dbReference>
<feature type="domain" description="Plastocyanin-like" evidence="6">
    <location>
        <begin position="366"/>
        <end position="479"/>
    </location>
</feature>
<dbReference type="Pfam" id="PF00394">
    <property type="entry name" value="Cu-oxidase"/>
    <property type="match status" value="1"/>
</dbReference>
<dbReference type="GO" id="GO:0005507">
    <property type="term" value="F:copper ion binding"/>
    <property type="evidence" value="ECO:0007669"/>
    <property type="project" value="InterPro"/>
</dbReference>
<dbReference type="Gene3D" id="2.60.40.420">
    <property type="entry name" value="Cupredoxins - blue copper proteins"/>
    <property type="match status" value="3"/>
</dbReference>
<dbReference type="InterPro" id="IPR011706">
    <property type="entry name" value="Cu-oxidase_C"/>
</dbReference>